<dbReference type="SUPFAM" id="SSF54236">
    <property type="entry name" value="Ubiquitin-like"/>
    <property type="match status" value="1"/>
</dbReference>
<accession>A0A9Q1DHR5</accession>
<organism evidence="2 3">
    <name type="scientific">Conger conger</name>
    <name type="common">Conger eel</name>
    <name type="synonym">Muraena conger</name>
    <dbReference type="NCBI Taxonomy" id="82655"/>
    <lineage>
        <taxon>Eukaryota</taxon>
        <taxon>Metazoa</taxon>
        <taxon>Chordata</taxon>
        <taxon>Craniata</taxon>
        <taxon>Vertebrata</taxon>
        <taxon>Euteleostomi</taxon>
        <taxon>Actinopterygii</taxon>
        <taxon>Neopterygii</taxon>
        <taxon>Teleostei</taxon>
        <taxon>Anguilliformes</taxon>
        <taxon>Congridae</taxon>
        <taxon>Conger</taxon>
    </lineage>
</organism>
<keyword evidence="3" id="KW-1185">Reference proteome</keyword>
<evidence type="ECO:0000313" key="3">
    <source>
        <dbReference type="Proteomes" id="UP001152803"/>
    </source>
</evidence>
<feature type="domain" description="Ubiquitin-like" evidence="1">
    <location>
        <begin position="54"/>
        <end position="131"/>
    </location>
</feature>
<dbReference type="Pfam" id="PF11976">
    <property type="entry name" value="Rad60-SLD"/>
    <property type="match status" value="1"/>
</dbReference>
<dbReference type="OrthoDB" id="8905060at2759"/>
<evidence type="ECO:0000259" key="1">
    <source>
        <dbReference type="PROSITE" id="PS50053"/>
    </source>
</evidence>
<protein>
    <recommendedName>
        <fullName evidence="1">Ubiquitin-like domain-containing protein</fullName>
    </recommendedName>
</protein>
<proteinExistence type="predicted"/>
<dbReference type="InterPro" id="IPR000626">
    <property type="entry name" value="Ubiquitin-like_dom"/>
</dbReference>
<dbReference type="EMBL" id="JAFJMO010000007">
    <property type="protein sequence ID" value="KAJ8271255.1"/>
    <property type="molecule type" value="Genomic_DNA"/>
</dbReference>
<dbReference type="PROSITE" id="PS50053">
    <property type="entry name" value="UBIQUITIN_2"/>
    <property type="match status" value="1"/>
</dbReference>
<reference evidence="2" key="1">
    <citation type="journal article" date="2023" name="Science">
        <title>Genome structures resolve the early diversification of teleost fishes.</title>
        <authorList>
            <person name="Parey E."/>
            <person name="Louis A."/>
            <person name="Montfort J."/>
            <person name="Bouchez O."/>
            <person name="Roques C."/>
            <person name="Iampietro C."/>
            <person name="Lluch J."/>
            <person name="Castinel A."/>
            <person name="Donnadieu C."/>
            <person name="Desvignes T."/>
            <person name="Floi Bucao C."/>
            <person name="Jouanno E."/>
            <person name="Wen M."/>
            <person name="Mejri S."/>
            <person name="Dirks R."/>
            <person name="Jansen H."/>
            <person name="Henkel C."/>
            <person name="Chen W.J."/>
            <person name="Zahm M."/>
            <person name="Cabau C."/>
            <person name="Klopp C."/>
            <person name="Thompson A.W."/>
            <person name="Robinson-Rechavi M."/>
            <person name="Braasch I."/>
            <person name="Lecointre G."/>
            <person name="Bobe J."/>
            <person name="Postlethwait J.H."/>
            <person name="Berthelot C."/>
            <person name="Roest Crollius H."/>
            <person name="Guiguen Y."/>
        </authorList>
    </citation>
    <scope>NUCLEOTIDE SEQUENCE</scope>
    <source>
        <strain evidence="2">Concon-B</strain>
    </source>
</reference>
<gene>
    <name evidence="2" type="ORF">COCON_G00101140</name>
</gene>
<dbReference type="Gene3D" id="3.10.20.90">
    <property type="entry name" value="Phosphatidylinositol 3-kinase Catalytic Subunit, Chain A, domain 1"/>
    <property type="match status" value="1"/>
</dbReference>
<comment type="caution">
    <text evidence="2">The sequence shown here is derived from an EMBL/GenBank/DDBJ whole genome shotgun (WGS) entry which is preliminary data.</text>
</comment>
<dbReference type="InterPro" id="IPR029071">
    <property type="entry name" value="Ubiquitin-like_domsf"/>
</dbReference>
<dbReference type="AlphaFoldDB" id="A0A9Q1DHR5"/>
<dbReference type="InterPro" id="IPR022617">
    <property type="entry name" value="Rad60/SUMO-like_dom"/>
</dbReference>
<name>A0A9Q1DHR5_CONCO</name>
<dbReference type="Proteomes" id="UP001152803">
    <property type="component" value="Unassembled WGS sequence"/>
</dbReference>
<sequence>MATAVYQRPSVIVPRKRSVPLPTPCLSQHPVFAKSTHAALQAVTRAESSSAPPVSVTVLNGSNGKTVRMHLDRTATVQQLKKRFLQETNPGSTGDVHLACNGKPVDDHQTLGMLNLRDTAQFITFQKCVGG</sequence>
<evidence type="ECO:0000313" key="2">
    <source>
        <dbReference type="EMBL" id="KAJ8271255.1"/>
    </source>
</evidence>
<dbReference type="CDD" id="cd01763">
    <property type="entry name" value="Ubl_SUMO_like"/>
    <property type="match status" value="1"/>
</dbReference>